<evidence type="ECO:0000313" key="3">
    <source>
        <dbReference type="EnsemblPlants" id="OPUNC12G03790.1"/>
    </source>
</evidence>
<dbReference type="HOGENOM" id="CLU_1279446_0_0_1"/>
<feature type="transmembrane region" description="Helical" evidence="2">
    <location>
        <begin position="7"/>
        <end position="24"/>
    </location>
</feature>
<keyword evidence="2" id="KW-1133">Transmembrane helix</keyword>
<keyword evidence="4" id="KW-1185">Reference proteome</keyword>
<sequence length="216" mass="23077">MEWRKGAWLPLATMSFGSGMPLLLLQAGDYESTTTEGKVAELQMGAGAAAVAIWPVFVAIGSHDSCSLNMIQPKQSRAAIKAQPKQERRRKREKLPVSGEEVVGEREGGECDVVAVFSGGGRPWAWRRAQGRRFVVLAAIPAVVGEASMESFTCSGDACHSPVVETAKTSQPNLVTKTGFLNQQATIYNTDVQSPNSEMDAGLSNHAMEEVGSIPA</sequence>
<dbReference type="Proteomes" id="UP000026962">
    <property type="component" value="Chromosome 12"/>
</dbReference>
<name>A0A0E0MJZ7_ORYPU</name>
<proteinExistence type="predicted"/>
<dbReference type="AlphaFoldDB" id="A0A0E0MJZ7"/>
<feature type="region of interest" description="Disordered" evidence="1">
    <location>
        <begin position="77"/>
        <end position="101"/>
    </location>
</feature>
<reference evidence="3" key="2">
    <citation type="submission" date="2018-05" db="EMBL/GenBank/DDBJ databases">
        <title>OpunRS2 (Oryza punctata Reference Sequence Version 2).</title>
        <authorList>
            <person name="Zhang J."/>
            <person name="Kudrna D."/>
            <person name="Lee S."/>
            <person name="Talag J."/>
            <person name="Welchert J."/>
            <person name="Wing R.A."/>
        </authorList>
    </citation>
    <scope>NUCLEOTIDE SEQUENCE [LARGE SCALE GENOMIC DNA]</scope>
</reference>
<keyword evidence="2" id="KW-0472">Membrane</keyword>
<accession>A0A0E0MJZ7</accession>
<evidence type="ECO:0000313" key="4">
    <source>
        <dbReference type="Proteomes" id="UP000026962"/>
    </source>
</evidence>
<evidence type="ECO:0000256" key="2">
    <source>
        <dbReference type="SAM" id="Phobius"/>
    </source>
</evidence>
<dbReference type="EnsemblPlants" id="OPUNC12G03790.1">
    <property type="protein sequence ID" value="OPUNC12G03790.1"/>
    <property type="gene ID" value="OPUNC12G03790"/>
</dbReference>
<evidence type="ECO:0000256" key="1">
    <source>
        <dbReference type="SAM" id="MobiDB-lite"/>
    </source>
</evidence>
<feature type="transmembrane region" description="Helical" evidence="2">
    <location>
        <begin position="44"/>
        <end position="62"/>
    </location>
</feature>
<reference evidence="3" key="1">
    <citation type="submission" date="2015-04" db="UniProtKB">
        <authorList>
            <consortium name="EnsemblPlants"/>
        </authorList>
    </citation>
    <scope>IDENTIFICATION</scope>
</reference>
<dbReference type="Gramene" id="OPUNC12G03790.1">
    <property type="protein sequence ID" value="OPUNC12G03790.1"/>
    <property type="gene ID" value="OPUNC12G03790"/>
</dbReference>
<organism evidence="3">
    <name type="scientific">Oryza punctata</name>
    <name type="common">Red rice</name>
    <dbReference type="NCBI Taxonomy" id="4537"/>
    <lineage>
        <taxon>Eukaryota</taxon>
        <taxon>Viridiplantae</taxon>
        <taxon>Streptophyta</taxon>
        <taxon>Embryophyta</taxon>
        <taxon>Tracheophyta</taxon>
        <taxon>Spermatophyta</taxon>
        <taxon>Magnoliopsida</taxon>
        <taxon>Liliopsida</taxon>
        <taxon>Poales</taxon>
        <taxon>Poaceae</taxon>
        <taxon>BOP clade</taxon>
        <taxon>Oryzoideae</taxon>
        <taxon>Oryzeae</taxon>
        <taxon>Oryzinae</taxon>
        <taxon>Oryza</taxon>
    </lineage>
</organism>
<keyword evidence="2" id="KW-0812">Transmembrane</keyword>
<protein>
    <submittedName>
        <fullName evidence="3">Uncharacterized protein</fullName>
    </submittedName>
</protein>